<name>A0A9X1XFI4_9BACL</name>
<dbReference type="GO" id="GO:0003824">
    <property type="term" value="F:catalytic activity"/>
    <property type="evidence" value="ECO:0007669"/>
    <property type="project" value="InterPro"/>
</dbReference>
<dbReference type="GO" id="GO:0030151">
    <property type="term" value="F:molybdenum ion binding"/>
    <property type="evidence" value="ECO:0007669"/>
    <property type="project" value="InterPro"/>
</dbReference>
<dbReference type="RefSeq" id="WP_248254424.1">
    <property type="nucleotide sequence ID" value="NZ_JAIWJX010000002.1"/>
</dbReference>
<proteinExistence type="predicted"/>
<dbReference type="GO" id="GO:0030170">
    <property type="term" value="F:pyridoxal phosphate binding"/>
    <property type="evidence" value="ECO:0007669"/>
    <property type="project" value="InterPro"/>
</dbReference>
<dbReference type="Gene3D" id="2.40.33.20">
    <property type="entry name" value="PK beta-barrel domain-like"/>
    <property type="match status" value="1"/>
</dbReference>
<dbReference type="InterPro" id="IPR011037">
    <property type="entry name" value="Pyrv_Knase-like_insert_dom_sf"/>
</dbReference>
<evidence type="ECO:0000259" key="1">
    <source>
        <dbReference type="PROSITE" id="PS51340"/>
    </source>
</evidence>
<comment type="caution">
    <text evidence="2">The sequence shown here is derived from an EMBL/GenBank/DDBJ whole genome shotgun (WGS) entry which is preliminary data.</text>
</comment>
<sequence length="219" mass="24321">MVGSIIALNTGKADVLSWQGKDISSAINKKPSRGPLFLSNLQFEGDVQADTVHHGGPDKAVCVYSHDHYAYWEKGLGISLDVPSFGENLTVEGLTEKEVFIGDIFRLGEALVQVSQPRRPCFKVAAKLKQPLMVKYIQDTSFSGYYLRVLEVGTVSPGDKLVIEEKHRAGISVEFVNRMTYIDKENREGLTMLASLNELAEGWRSAMKKRLDSLPGQYL</sequence>
<dbReference type="PROSITE" id="PS51340">
    <property type="entry name" value="MOSC"/>
    <property type="match status" value="1"/>
</dbReference>
<accession>A0A9X1XFI4</accession>
<protein>
    <submittedName>
        <fullName evidence="2">MOSC domain-containing protein</fullName>
    </submittedName>
</protein>
<dbReference type="EMBL" id="JAIWJX010000002">
    <property type="protein sequence ID" value="MCK6259233.1"/>
    <property type="molecule type" value="Genomic_DNA"/>
</dbReference>
<dbReference type="InterPro" id="IPR005163">
    <property type="entry name" value="Tri_helical_YiiM-like"/>
</dbReference>
<organism evidence="2 3">
    <name type="scientific">Fictibacillus marinisediminis</name>
    <dbReference type="NCBI Taxonomy" id="2878389"/>
    <lineage>
        <taxon>Bacteria</taxon>
        <taxon>Bacillati</taxon>
        <taxon>Bacillota</taxon>
        <taxon>Bacilli</taxon>
        <taxon>Bacillales</taxon>
        <taxon>Fictibacillaceae</taxon>
        <taxon>Fictibacillus</taxon>
    </lineage>
</organism>
<dbReference type="InterPro" id="IPR005302">
    <property type="entry name" value="MoCF_Sase_C"/>
</dbReference>
<keyword evidence="3" id="KW-1185">Reference proteome</keyword>
<evidence type="ECO:0000313" key="2">
    <source>
        <dbReference type="EMBL" id="MCK6259233.1"/>
    </source>
</evidence>
<dbReference type="InterPro" id="IPR052353">
    <property type="entry name" value="Benzoxazolinone_Detox_Enz"/>
</dbReference>
<dbReference type="AlphaFoldDB" id="A0A9X1XFI4"/>
<reference evidence="2" key="1">
    <citation type="submission" date="2021-09" db="EMBL/GenBank/DDBJ databases">
        <title>Genome analysis of Fictibacillus sp. KIGAM418 isolated from marine sediment.</title>
        <authorList>
            <person name="Seo M.-J."/>
            <person name="Cho E.-S."/>
            <person name="Hwang C.Y."/>
        </authorList>
    </citation>
    <scope>NUCLEOTIDE SEQUENCE</scope>
    <source>
        <strain evidence="2">KIGAM418</strain>
    </source>
</reference>
<dbReference type="Pfam" id="PF03473">
    <property type="entry name" value="MOSC"/>
    <property type="match status" value="1"/>
</dbReference>
<dbReference type="SUPFAM" id="SSF50800">
    <property type="entry name" value="PK beta-barrel domain-like"/>
    <property type="match status" value="1"/>
</dbReference>
<dbReference type="PANTHER" id="PTHR30212:SF4">
    <property type="entry name" value="MOSC DOMAIN-CONTAINING PROTEIN"/>
    <property type="match status" value="1"/>
</dbReference>
<dbReference type="Pfam" id="PF03475">
    <property type="entry name" value="YiiM_3-alpha"/>
    <property type="match status" value="1"/>
</dbReference>
<gene>
    <name evidence="2" type="ORF">LCY76_21910</name>
</gene>
<dbReference type="Proteomes" id="UP001139011">
    <property type="component" value="Unassembled WGS sequence"/>
</dbReference>
<evidence type="ECO:0000313" key="3">
    <source>
        <dbReference type="Proteomes" id="UP001139011"/>
    </source>
</evidence>
<feature type="domain" description="MOSC" evidence="1">
    <location>
        <begin position="30"/>
        <end position="164"/>
    </location>
</feature>
<dbReference type="PANTHER" id="PTHR30212">
    <property type="entry name" value="PROTEIN YIIM"/>
    <property type="match status" value="1"/>
</dbReference>